<feature type="domain" description="Endoplasmic reticulum vesicle transporter N-terminal" evidence="2">
    <location>
        <begin position="8"/>
        <end position="97"/>
    </location>
</feature>
<proteinExistence type="predicted"/>
<reference evidence="3 4" key="1">
    <citation type="journal article" date="2013" name="BMC Genomics">
        <title>The miniature genome of a carnivorous plant Genlisea aurea contains a low number of genes and short non-coding sequences.</title>
        <authorList>
            <person name="Leushkin E.V."/>
            <person name="Sutormin R.A."/>
            <person name="Nabieva E.R."/>
            <person name="Penin A.A."/>
            <person name="Kondrashov A.S."/>
            <person name="Logacheva M.D."/>
        </authorList>
    </citation>
    <scope>NUCLEOTIDE SEQUENCE [LARGE SCALE GENOMIC DNA]</scope>
</reference>
<dbReference type="OrthoDB" id="695710at2759"/>
<keyword evidence="1" id="KW-1133">Transmembrane helix</keyword>
<dbReference type="EMBL" id="AUSU01009400">
    <property type="protein sequence ID" value="EPS58242.1"/>
    <property type="molecule type" value="Genomic_DNA"/>
</dbReference>
<evidence type="ECO:0000313" key="4">
    <source>
        <dbReference type="Proteomes" id="UP000015453"/>
    </source>
</evidence>
<accession>S8DFT7</accession>
<evidence type="ECO:0000313" key="3">
    <source>
        <dbReference type="EMBL" id="EPS58242.1"/>
    </source>
</evidence>
<dbReference type="GO" id="GO:0005783">
    <property type="term" value="C:endoplasmic reticulum"/>
    <property type="evidence" value="ECO:0007669"/>
    <property type="project" value="TreeGrafter"/>
</dbReference>
<dbReference type="PANTHER" id="PTHR10984:SF82">
    <property type="entry name" value="ENDOPLASMIC RETICULUM VESICLE TRANSPORTER PROTEIN"/>
    <property type="match status" value="1"/>
</dbReference>
<feature type="transmembrane region" description="Helical" evidence="1">
    <location>
        <begin position="21"/>
        <end position="44"/>
    </location>
</feature>
<dbReference type="Proteomes" id="UP000015453">
    <property type="component" value="Unassembled WGS sequence"/>
</dbReference>
<dbReference type="GO" id="GO:0030134">
    <property type="term" value="C:COPII-coated ER to Golgi transport vesicle"/>
    <property type="evidence" value="ECO:0007669"/>
    <property type="project" value="TreeGrafter"/>
</dbReference>
<keyword evidence="1" id="KW-0812">Transmembrane</keyword>
<name>S8DFT7_9LAMI</name>
<dbReference type="InterPro" id="IPR039542">
    <property type="entry name" value="Erv_N"/>
</dbReference>
<evidence type="ECO:0000259" key="2">
    <source>
        <dbReference type="Pfam" id="PF13850"/>
    </source>
</evidence>
<dbReference type="InterPro" id="IPR045888">
    <property type="entry name" value="Erv"/>
</dbReference>
<keyword evidence="4" id="KW-1185">Reference proteome</keyword>
<sequence>MESIFGKFRRFDVNPKINEDFYSRTLSGGAITLASSIIMVLLVISELGLYLYPTTEAKLAVDTSRSERLRINFDVTFPALACSVVSIDAMDIGGEQHLDVRHDIVKKRIDAHGNVIETRADTIGGSKIERPLQRHGGRLEHNETYCGSCYGAE</sequence>
<evidence type="ECO:0000256" key="1">
    <source>
        <dbReference type="SAM" id="Phobius"/>
    </source>
</evidence>
<keyword evidence="1" id="KW-0472">Membrane</keyword>
<comment type="caution">
    <text evidence="3">The sequence shown here is derived from an EMBL/GenBank/DDBJ whole genome shotgun (WGS) entry which is preliminary data.</text>
</comment>
<feature type="non-terminal residue" evidence="3">
    <location>
        <position position="153"/>
    </location>
</feature>
<organism evidence="3 4">
    <name type="scientific">Genlisea aurea</name>
    <dbReference type="NCBI Taxonomy" id="192259"/>
    <lineage>
        <taxon>Eukaryota</taxon>
        <taxon>Viridiplantae</taxon>
        <taxon>Streptophyta</taxon>
        <taxon>Embryophyta</taxon>
        <taxon>Tracheophyta</taxon>
        <taxon>Spermatophyta</taxon>
        <taxon>Magnoliopsida</taxon>
        <taxon>eudicotyledons</taxon>
        <taxon>Gunneridae</taxon>
        <taxon>Pentapetalae</taxon>
        <taxon>asterids</taxon>
        <taxon>lamiids</taxon>
        <taxon>Lamiales</taxon>
        <taxon>Lentibulariaceae</taxon>
        <taxon>Genlisea</taxon>
    </lineage>
</organism>
<dbReference type="AlphaFoldDB" id="S8DFT7"/>
<dbReference type="Pfam" id="PF13850">
    <property type="entry name" value="ERGIC_N"/>
    <property type="match status" value="1"/>
</dbReference>
<gene>
    <name evidence="3" type="ORF">M569_16573</name>
</gene>
<dbReference type="PANTHER" id="PTHR10984">
    <property type="entry name" value="ENDOPLASMIC RETICULUM-GOLGI INTERMEDIATE COMPARTMENT PROTEIN"/>
    <property type="match status" value="1"/>
</dbReference>
<protein>
    <recommendedName>
        <fullName evidence="2">Endoplasmic reticulum vesicle transporter N-terminal domain-containing protein</fullName>
    </recommendedName>
</protein>